<dbReference type="Proteomes" id="UP000272428">
    <property type="component" value="Unassembled WGS sequence"/>
</dbReference>
<dbReference type="NCBIfam" id="TIGR01200">
    <property type="entry name" value="GLPGLI"/>
    <property type="match status" value="1"/>
</dbReference>
<sequence length="289" mass="33798">MKIKPFPPILILLLVAFTSSYAQSYKFIYDFKWKSNKKSMEYNSELCALITRDNQPSFFESYENFRLDSLKTKIITDYSKNNRQGPLRLPSDEKKSVYRPLIIKNPVDKTITVEEKAYVKLFSVTYNCPIKWVIKSDSNTETILGYKAQKAVCEFGGRKWTAWFTNEIPIMDGPYKFSGLPGLILKIQDSEKNYIFEIKSITKESNDIEHRNFGFSKAASLSPKQWEKFWDSYRKQPSMVLENLNTEKTTYVINGKDVNSREVKDAFNKKEWEAMKFFEDPIELTPTCN</sequence>
<reference evidence="1 2" key="1">
    <citation type="submission" date="2018-10" db="EMBL/GenBank/DDBJ databases">
        <title>Genomic Encyclopedia of Archaeal and Bacterial Type Strains, Phase II (KMG-II): from individual species to whole genera.</title>
        <authorList>
            <person name="Goeker M."/>
        </authorList>
    </citation>
    <scope>NUCLEOTIDE SEQUENCE [LARGE SCALE GENOMIC DNA]</scope>
    <source>
        <strain evidence="1 2">DSM 14219</strain>
    </source>
</reference>
<evidence type="ECO:0000313" key="1">
    <source>
        <dbReference type="EMBL" id="RKS96867.1"/>
    </source>
</evidence>
<dbReference type="AlphaFoldDB" id="A0A495SAE0"/>
<accession>A0A495SAE0</accession>
<organism evidence="1 2">
    <name type="scientific">Chryseobacterium defluvii</name>
    <dbReference type="NCBI Taxonomy" id="160396"/>
    <lineage>
        <taxon>Bacteria</taxon>
        <taxon>Pseudomonadati</taxon>
        <taxon>Bacteroidota</taxon>
        <taxon>Flavobacteriia</taxon>
        <taxon>Flavobacteriales</taxon>
        <taxon>Weeksellaceae</taxon>
        <taxon>Chryseobacterium group</taxon>
        <taxon>Chryseobacterium</taxon>
    </lineage>
</organism>
<dbReference type="EMBL" id="RBXB01000003">
    <property type="protein sequence ID" value="RKS96867.1"/>
    <property type="molecule type" value="Genomic_DNA"/>
</dbReference>
<evidence type="ECO:0000313" key="2">
    <source>
        <dbReference type="Proteomes" id="UP000272428"/>
    </source>
</evidence>
<protein>
    <submittedName>
        <fullName evidence="1">GLPGLI family protein</fullName>
    </submittedName>
</protein>
<dbReference type="Pfam" id="PF09697">
    <property type="entry name" value="Porph_ging"/>
    <property type="match status" value="1"/>
</dbReference>
<dbReference type="RefSeq" id="WP_121462838.1">
    <property type="nucleotide sequence ID" value="NZ_RBXB01000003.1"/>
</dbReference>
<proteinExistence type="predicted"/>
<name>A0A495SAE0_9FLAO</name>
<comment type="caution">
    <text evidence="1">The sequence shown here is derived from an EMBL/GenBank/DDBJ whole genome shotgun (WGS) entry which is preliminary data.</text>
</comment>
<gene>
    <name evidence="1" type="ORF">BCF58_3302</name>
</gene>
<dbReference type="OrthoDB" id="1440774at2"/>
<dbReference type="InterPro" id="IPR005901">
    <property type="entry name" value="GLPGLI"/>
</dbReference>
<keyword evidence="2" id="KW-1185">Reference proteome</keyword>